<protein>
    <recommendedName>
        <fullName evidence="3">DUF3800 domain-containing protein</fullName>
    </recommendedName>
</protein>
<gene>
    <name evidence="1" type="ORF">UU02_C0022G0004</name>
</gene>
<dbReference type="AlphaFoldDB" id="A0A0G0SFE2"/>
<accession>A0A0G0SFE2</accession>
<reference evidence="1 2" key="1">
    <citation type="journal article" date="2015" name="Nature">
        <title>rRNA introns, odd ribosomes, and small enigmatic genomes across a large radiation of phyla.</title>
        <authorList>
            <person name="Brown C.T."/>
            <person name="Hug L.A."/>
            <person name="Thomas B.C."/>
            <person name="Sharon I."/>
            <person name="Castelle C.J."/>
            <person name="Singh A."/>
            <person name="Wilkins M.J."/>
            <person name="Williams K.H."/>
            <person name="Banfield J.F."/>
        </authorList>
    </citation>
    <scope>NUCLEOTIDE SEQUENCE [LARGE SCALE GENOMIC DNA]</scope>
</reference>
<organism evidence="1 2">
    <name type="scientific">Candidatus Woesebacteria bacterium GW2011_GWA1_40_43</name>
    <dbReference type="NCBI Taxonomy" id="1618553"/>
    <lineage>
        <taxon>Bacteria</taxon>
        <taxon>Candidatus Woeseibacteriota</taxon>
    </lineage>
</organism>
<dbReference type="Pfam" id="PF12686">
    <property type="entry name" value="DUF3800"/>
    <property type="match status" value="1"/>
</dbReference>
<dbReference type="Proteomes" id="UP000034293">
    <property type="component" value="Unassembled WGS sequence"/>
</dbReference>
<evidence type="ECO:0000313" key="1">
    <source>
        <dbReference type="EMBL" id="KKR63608.1"/>
    </source>
</evidence>
<evidence type="ECO:0000313" key="2">
    <source>
        <dbReference type="Proteomes" id="UP000034293"/>
    </source>
</evidence>
<evidence type="ECO:0008006" key="3">
    <source>
        <dbReference type="Google" id="ProtNLM"/>
    </source>
</evidence>
<dbReference type="EMBL" id="LBZA01000022">
    <property type="protein sequence ID" value="KKR63608.1"/>
    <property type="molecule type" value="Genomic_DNA"/>
</dbReference>
<comment type="caution">
    <text evidence="1">The sequence shown here is derived from an EMBL/GenBank/DDBJ whole genome shotgun (WGS) entry which is preliminary data.</text>
</comment>
<dbReference type="InterPro" id="IPR024524">
    <property type="entry name" value="DUF3800"/>
</dbReference>
<name>A0A0G0SFE2_9BACT</name>
<proteinExistence type="predicted"/>
<sequence length="265" mass="31008">MRCYELFIDELGQSNPTSKQSDVYVLSGCAIEDDKRNELKIFADQIKFKYWGNTNIVFHSREIARNEGSFSIFSRNLSRRREFFEDLYKFLNLANIILFVVVCDNKQAIKNGWNSVKVIKETGNLIFLQFTTWLLGLASAKGKVNIESATAEKDRYYLNTFSYFLAPQNKDLNVDYKIIQNILTSISFVTKRNHDIEEQIADLMAYAAKCKYLRVTKRKTFKVGSYEDKIIRLLETKLWRLPKLAGEKKMKFYKNIESFCVIPKQ</sequence>